<feature type="transmembrane region" description="Helical" evidence="1">
    <location>
        <begin position="180"/>
        <end position="199"/>
    </location>
</feature>
<organism evidence="2 3">
    <name type="scientific">Methanobrevibacter curvatus</name>
    <dbReference type="NCBI Taxonomy" id="49547"/>
    <lineage>
        <taxon>Archaea</taxon>
        <taxon>Methanobacteriati</taxon>
        <taxon>Methanobacteriota</taxon>
        <taxon>Methanomada group</taxon>
        <taxon>Methanobacteria</taxon>
        <taxon>Methanobacteriales</taxon>
        <taxon>Methanobacteriaceae</taxon>
        <taxon>Methanobrevibacter</taxon>
    </lineage>
</organism>
<keyword evidence="3" id="KW-1185">Reference proteome</keyword>
<keyword evidence="1" id="KW-0472">Membrane</keyword>
<evidence type="ECO:0000313" key="2">
    <source>
        <dbReference type="EMBL" id="KZX10151.1"/>
    </source>
</evidence>
<evidence type="ECO:0000256" key="1">
    <source>
        <dbReference type="SAM" id="Phobius"/>
    </source>
</evidence>
<dbReference type="Proteomes" id="UP000077245">
    <property type="component" value="Unassembled WGS sequence"/>
</dbReference>
<dbReference type="AlphaFoldDB" id="A0A165Z231"/>
<evidence type="ECO:0008006" key="4">
    <source>
        <dbReference type="Google" id="ProtNLM"/>
    </source>
</evidence>
<dbReference type="EMBL" id="LWMV01000222">
    <property type="protein sequence ID" value="KZX10151.1"/>
    <property type="molecule type" value="Genomic_DNA"/>
</dbReference>
<dbReference type="OrthoDB" id="78484at2157"/>
<reference evidence="2 3" key="1">
    <citation type="submission" date="2016-04" db="EMBL/GenBank/DDBJ databases">
        <title>Genome sequence of Methanobrevibacter curvatus DSM 11111.</title>
        <authorList>
            <person name="Poehlein A."/>
            <person name="Seedorf H."/>
            <person name="Daniel R."/>
        </authorList>
    </citation>
    <scope>NUCLEOTIDE SEQUENCE [LARGE SCALE GENOMIC DNA]</scope>
    <source>
        <strain evidence="2 3">DSM 11111</strain>
    </source>
</reference>
<dbReference type="RefSeq" id="WP_067092650.1">
    <property type="nucleotide sequence ID" value="NZ_LWMV01000222.1"/>
</dbReference>
<protein>
    <recommendedName>
        <fullName evidence="4">Zinc-ribbon domain-containing protein</fullName>
    </recommendedName>
</protein>
<name>A0A165Z231_9EURY</name>
<gene>
    <name evidence="2" type="ORF">MBCUR_18860</name>
</gene>
<dbReference type="PATRIC" id="fig|49547.3.peg.1993"/>
<evidence type="ECO:0000313" key="3">
    <source>
        <dbReference type="Proteomes" id="UP000077245"/>
    </source>
</evidence>
<dbReference type="SUPFAM" id="SSF144206">
    <property type="entry name" value="NOB1 zinc finger-like"/>
    <property type="match status" value="1"/>
</dbReference>
<dbReference type="InterPro" id="IPR036283">
    <property type="entry name" value="NOB1_Zf-like_sf"/>
</dbReference>
<keyword evidence="1" id="KW-1133">Transmembrane helix</keyword>
<comment type="caution">
    <text evidence="2">The sequence shown here is derived from an EMBL/GenBank/DDBJ whole genome shotgun (WGS) entry which is preliminary data.</text>
</comment>
<keyword evidence="1" id="KW-0812">Transmembrane</keyword>
<accession>A0A165Z231</accession>
<proteinExistence type="predicted"/>
<sequence>MEKRIRYCQYCGEPIKNENTLFCEKCGKKLVEREVKEYVPEKSDDQIVYHKNKYLATILSLYPGLGQLHNGQILKGLVFIVISLILVNLQYSQLIGQSIQDTFSWLSFIFRVYNMYDAYKTASDINRDNGNYFYNENLKNRILANKNGIVEKLHQLDITISNYFHDMDYNGKKTVSVGKIILIFVVSLFMDDGITYLLHVPDITWDNFWYYAK</sequence>
<dbReference type="STRING" id="49547.MBCUR_18860"/>